<dbReference type="Gene3D" id="3.90.226.10">
    <property type="entry name" value="2-enoyl-CoA Hydratase, Chain A, domain 1"/>
    <property type="match status" value="1"/>
</dbReference>
<organism evidence="4 5">
    <name type="scientific">Pycnococcus provasolii</name>
    <dbReference type="NCBI Taxonomy" id="41880"/>
    <lineage>
        <taxon>Eukaryota</taxon>
        <taxon>Viridiplantae</taxon>
        <taxon>Chlorophyta</taxon>
        <taxon>Pseudoscourfieldiophyceae</taxon>
        <taxon>Pseudoscourfieldiales</taxon>
        <taxon>Pycnococcaceae</taxon>
        <taxon>Pycnococcus</taxon>
    </lineage>
</organism>
<dbReference type="InterPro" id="IPR029045">
    <property type="entry name" value="ClpP/crotonase-like_dom_sf"/>
</dbReference>
<sequence>MPDYAFRVTVVYCFFFKDEHVTAGVLCRAVLCCAVLWSSCGERNFSDSRIRGFVPTPTPLFPRVSRNNPRPTVFPPGGMSFARAARSLCRSLVRARAHRLYLSSSSLSPMEHVTLTTPAAGVLVVELNRPKALNALSDALMKDLGVALAHAQQDQAVGAVVITGNDKAFAAGADVKELAREHANREDCVKKACLKTWYDAMGATSKPKIAAVRGYAFGGGCELALACDIVIAAENAQFGLPELSLGTIPGFGGTQRMIRAVGKSKAMDLILTGRRMKADEAERSGLVSRVVPVERCLPEAVEAAQAIAALSSPSVALAKRAVDAADAFVALDEGLEFERQLFYDTFDLDDRREGMAAFCEKRKAAFTDSAVAHATSSAP</sequence>
<dbReference type="Pfam" id="PF00378">
    <property type="entry name" value="ECH_1"/>
    <property type="match status" value="1"/>
</dbReference>
<proteinExistence type="inferred from homology"/>
<gene>
    <name evidence="4" type="ORF">PPROV_000906500</name>
</gene>
<keyword evidence="5" id="KW-1185">Reference proteome</keyword>
<dbReference type="AlphaFoldDB" id="A0A830HT60"/>
<dbReference type="SUPFAM" id="SSF52096">
    <property type="entry name" value="ClpP/crotonase"/>
    <property type="match status" value="1"/>
</dbReference>
<protein>
    <recommendedName>
        <fullName evidence="6">Enoyl-CoA hydratase</fullName>
    </recommendedName>
</protein>
<dbReference type="FunFam" id="1.10.12.10:FF:000001">
    <property type="entry name" value="Probable enoyl-CoA hydratase, mitochondrial"/>
    <property type="match status" value="1"/>
</dbReference>
<dbReference type="InterPro" id="IPR014748">
    <property type="entry name" value="Enoyl-CoA_hydra_C"/>
</dbReference>
<accession>A0A830HT60</accession>
<evidence type="ECO:0008006" key="6">
    <source>
        <dbReference type="Google" id="ProtNLM"/>
    </source>
</evidence>
<dbReference type="PANTHER" id="PTHR11941:SF54">
    <property type="entry name" value="ENOYL-COA HYDRATASE, MITOCHONDRIAL"/>
    <property type="match status" value="1"/>
</dbReference>
<comment type="similarity">
    <text evidence="1 3">Belongs to the enoyl-CoA hydratase/isomerase family.</text>
</comment>
<dbReference type="PROSITE" id="PS00166">
    <property type="entry name" value="ENOYL_COA_HYDRATASE"/>
    <property type="match status" value="1"/>
</dbReference>
<dbReference type="PANTHER" id="PTHR11941">
    <property type="entry name" value="ENOYL-COA HYDRATASE-RELATED"/>
    <property type="match status" value="1"/>
</dbReference>
<dbReference type="OrthoDB" id="2139957at2759"/>
<dbReference type="CDD" id="cd06558">
    <property type="entry name" value="crotonase-like"/>
    <property type="match status" value="1"/>
</dbReference>
<evidence type="ECO:0000256" key="2">
    <source>
        <dbReference type="ARBA" id="ARBA00023239"/>
    </source>
</evidence>
<dbReference type="EMBL" id="BNJQ01000029">
    <property type="protein sequence ID" value="GHP10334.1"/>
    <property type="molecule type" value="Genomic_DNA"/>
</dbReference>
<dbReference type="GO" id="GO:0006635">
    <property type="term" value="P:fatty acid beta-oxidation"/>
    <property type="evidence" value="ECO:0007669"/>
    <property type="project" value="TreeGrafter"/>
</dbReference>
<dbReference type="GO" id="GO:0005739">
    <property type="term" value="C:mitochondrion"/>
    <property type="evidence" value="ECO:0007669"/>
    <property type="project" value="TreeGrafter"/>
</dbReference>
<evidence type="ECO:0000256" key="3">
    <source>
        <dbReference type="RuleBase" id="RU003707"/>
    </source>
</evidence>
<evidence type="ECO:0000313" key="5">
    <source>
        <dbReference type="Proteomes" id="UP000660262"/>
    </source>
</evidence>
<dbReference type="GO" id="GO:0016836">
    <property type="term" value="F:hydro-lyase activity"/>
    <property type="evidence" value="ECO:0007669"/>
    <property type="project" value="UniProtKB-ARBA"/>
</dbReference>
<name>A0A830HT60_9CHLO</name>
<comment type="caution">
    <text evidence="4">The sequence shown here is derived from an EMBL/GenBank/DDBJ whole genome shotgun (WGS) entry which is preliminary data.</text>
</comment>
<dbReference type="Proteomes" id="UP000660262">
    <property type="component" value="Unassembled WGS sequence"/>
</dbReference>
<dbReference type="Gene3D" id="1.10.12.10">
    <property type="entry name" value="Lyase 2-enoyl-coa Hydratase, Chain A, domain 2"/>
    <property type="match status" value="1"/>
</dbReference>
<evidence type="ECO:0000313" key="4">
    <source>
        <dbReference type="EMBL" id="GHP10334.1"/>
    </source>
</evidence>
<keyword evidence="2" id="KW-0456">Lyase</keyword>
<dbReference type="FunFam" id="3.90.226.10:FF:000009">
    <property type="entry name" value="Carnitinyl-CoA dehydratase"/>
    <property type="match status" value="1"/>
</dbReference>
<dbReference type="InterPro" id="IPR001753">
    <property type="entry name" value="Enoyl-CoA_hydra/iso"/>
</dbReference>
<evidence type="ECO:0000256" key="1">
    <source>
        <dbReference type="ARBA" id="ARBA00005254"/>
    </source>
</evidence>
<reference evidence="4" key="1">
    <citation type="submission" date="2020-10" db="EMBL/GenBank/DDBJ databases">
        <title>Unveiling of a novel bifunctional photoreceptor, Dualchrome1, isolated from a cosmopolitan green alga.</title>
        <authorList>
            <person name="Suzuki S."/>
            <person name="Kawachi M."/>
        </authorList>
    </citation>
    <scope>NUCLEOTIDE SEQUENCE</scope>
    <source>
        <strain evidence="4">NIES 2893</strain>
    </source>
</reference>
<dbReference type="InterPro" id="IPR018376">
    <property type="entry name" value="Enoyl-CoA_hyd/isom_CS"/>
</dbReference>